<proteinExistence type="predicted"/>
<evidence type="ECO:0000256" key="4">
    <source>
        <dbReference type="ARBA" id="ARBA00022989"/>
    </source>
</evidence>
<reference evidence="8 9" key="1">
    <citation type="submission" date="2019-05" db="EMBL/GenBank/DDBJ databases">
        <title>Emergence of the Ug99 lineage of the wheat stem rust pathogen through somatic hybridization.</title>
        <authorList>
            <person name="Li F."/>
            <person name="Upadhyaya N.M."/>
            <person name="Sperschneider J."/>
            <person name="Matny O."/>
            <person name="Nguyen-Phuc H."/>
            <person name="Mago R."/>
            <person name="Raley C."/>
            <person name="Miller M.E."/>
            <person name="Silverstein K.A.T."/>
            <person name="Henningsen E."/>
            <person name="Hirsch C.D."/>
            <person name="Visser B."/>
            <person name="Pretorius Z.A."/>
            <person name="Steffenson B.J."/>
            <person name="Schwessinger B."/>
            <person name="Dodds P.N."/>
            <person name="Figueroa M."/>
        </authorList>
    </citation>
    <scope>NUCLEOTIDE SEQUENCE [LARGE SCALE GENOMIC DNA]</scope>
    <source>
        <strain evidence="8">21-0</strain>
    </source>
</reference>
<dbReference type="PANTHER" id="PTHR23503">
    <property type="entry name" value="SOLUTE CARRIER FAMILY 2"/>
    <property type="match status" value="1"/>
</dbReference>
<evidence type="ECO:0000256" key="2">
    <source>
        <dbReference type="ARBA" id="ARBA00022448"/>
    </source>
</evidence>
<dbReference type="InterPro" id="IPR020846">
    <property type="entry name" value="MFS_dom"/>
</dbReference>
<feature type="transmembrane region" description="Helical" evidence="6">
    <location>
        <begin position="119"/>
        <end position="137"/>
    </location>
</feature>
<evidence type="ECO:0000259" key="7">
    <source>
        <dbReference type="PROSITE" id="PS50850"/>
    </source>
</evidence>
<keyword evidence="3 6" id="KW-0812">Transmembrane</keyword>
<dbReference type="InterPro" id="IPR005829">
    <property type="entry name" value="Sugar_transporter_CS"/>
</dbReference>
<protein>
    <recommendedName>
        <fullName evidence="7">Major facilitator superfamily (MFS) profile domain-containing protein</fullName>
    </recommendedName>
</protein>
<keyword evidence="4 6" id="KW-1133">Transmembrane helix</keyword>
<evidence type="ECO:0000256" key="6">
    <source>
        <dbReference type="SAM" id="Phobius"/>
    </source>
</evidence>
<dbReference type="GO" id="GO:0015149">
    <property type="term" value="F:hexose transmembrane transporter activity"/>
    <property type="evidence" value="ECO:0007669"/>
    <property type="project" value="TreeGrafter"/>
</dbReference>
<dbReference type="Proteomes" id="UP000324748">
    <property type="component" value="Unassembled WGS sequence"/>
</dbReference>
<evidence type="ECO:0000256" key="5">
    <source>
        <dbReference type="ARBA" id="ARBA00023136"/>
    </source>
</evidence>
<dbReference type="PROSITE" id="PS00217">
    <property type="entry name" value="SUGAR_TRANSPORT_2"/>
    <property type="match status" value="1"/>
</dbReference>
<dbReference type="OrthoDB" id="5399138at2759"/>
<evidence type="ECO:0000256" key="3">
    <source>
        <dbReference type="ARBA" id="ARBA00022692"/>
    </source>
</evidence>
<dbReference type="PANTHER" id="PTHR23503:SF8">
    <property type="entry name" value="FACILITATED GLUCOSE TRANSPORTER PROTEIN 1"/>
    <property type="match status" value="1"/>
</dbReference>
<evidence type="ECO:0000256" key="1">
    <source>
        <dbReference type="ARBA" id="ARBA00004141"/>
    </source>
</evidence>
<dbReference type="Pfam" id="PF00083">
    <property type="entry name" value="Sugar_tr"/>
    <property type="match status" value="1"/>
</dbReference>
<feature type="transmembrane region" description="Helical" evidence="6">
    <location>
        <begin position="149"/>
        <end position="169"/>
    </location>
</feature>
<feature type="transmembrane region" description="Helical" evidence="6">
    <location>
        <begin position="31"/>
        <end position="50"/>
    </location>
</feature>
<comment type="caution">
    <text evidence="8">The sequence shown here is derived from an EMBL/GenBank/DDBJ whole genome shotgun (WGS) entry which is preliminary data.</text>
</comment>
<keyword evidence="9" id="KW-1185">Reference proteome</keyword>
<dbReference type="SUPFAM" id="SSF103473">
    <property type="entry name" value="MFS general substrate transporter"/>
    <property type="match status" value="1"/>
</dbReference>
<dbReference type="PROSITE" id="PS50850">
    <property type="entry name" value="MFS"/>
    <property type="match status" value="1"/>
</dbReference>
<dbReference type="EMBL" id="VSWC01000001">
    <property type="protein sequence ID" value="KAA1120163.1"/>
    <property type="molecule type" value="Genomic_DNA"/>
</dbReference>
<keyword evidence="5 6" id="KW-0472">Membrane</keyword>
<evidence type="ECO:0000313" key="8">
    <source>
        <dbReference type="EMBL" id="KAA1120163.1"/>
    </source>
</evidence>
<evidence type="ECO:0000313" key="9">
    <source>
        <dbReference type="Proteomes" id="UP000324748"/>
    </source>
</evidence>
<accession>A0A5B0R4E8</accession>
<sequence length="243" mass="26322">MNFLENTLFSHHVYSSLSLLTPCISMSDNQFGFLTASYTIGGFLSSVYASKLAGSRGEQNNLLLSAISIGIGSLLTSLSNFFTMILIGRTIVGIGCGINTFLVLIYLSEISPSQTRGSVGVMNQLAIVFVIFGSQLVSLPLAKLFPWRWIFIISSAFSTLQVITSPLVLNQKDQSSLHSDHLADLLDLESNSIPYPVADSLHHIQQTGITSGSSTLFHRYLLLSLCYWPPSRLNGLGVVGIAS</sequence>
<dbReference type="Gene3D" id="1.20.1250.20">
    <property type="entry name" value="MFS general substrate transporter like domains"/>
    <property type="match status" value="1"/>
</dbReference>
<name>A0A5B0R4E8_PUCGR</name>
<comment type="subcellular location">
    <subcellularLocation>
        <location evidence="1">Membrane</location>
        <topology evidence="1">Multi-pass membrane protein</topology>
    </subcellularLocation>
</comment>
<keyword evidence="2" id="KW-0813">Transport</keyword>
<organism evidence="8 9">
    <name type="scientific">Puccinia graminis f. sp. tritici</name>
    <dbReference type="NCBI Taxonomy" id="56615"/>
    <lineage>
        <taxon>Eukaryota</taxon>
        <taxon>Fungi</taxon>
        <taxon>Dikarya</taxon>
        <taxon>Basidiomycota</taxon>
        <taxon>Pucciniomycotina</taxon>
        <taxon>Pucciniomycetes</taxon>
        <taxon>Pucciniales</taxon>
        <taxon>Pucciniaceae</taxon>
        <taxon>Puccinia</taxon>
    </lineage>
</organism>
<feature type="domain" description="Major facilitator superfamily (MFS) profile" evidence="7">
    <location>
        <begin position="1"/>
        <end position="243"/>
    </location>
</feature>
<dbReference type="AlphaFoldDB" id="A0A5B0R4E8"/>
<dbReference type="InterPro" id="IPR036259">
    <property type="entry name" value="MFS_trans_sf"/>
</dbReference>
<gene>
    <name evidence="8" type="ORF">PGT21_037220</name>
</gene>
<dbReference type="InterPro" id="IPR045263">
    <property type="entry name" value="GLUT"/>
</dbReference>
<dbReference type="GO" id="GO:0016020">
    <property type="term" value="C:membrane"/>
    <property type="evidence" value="ECO:0007669"/>
    <property type="project" value="UniProtKB-SubCell"/>
</dbReference>
<feature type="transmembrane region" description="Helical" evidence="6">
    <location>
        <begin position="62"/>
        <end position="81"/>
    </location>
</feature>
<dbReference type="InterPro" id="IPR005828">
    <property type="entry name" value="MFS_sugar_transport-like"/>
</dbReference>
<feature type="transmembrane region" description="Helical" evidence="6">
    <location>
        <begin position="87"/>
        <end position="107"/>
    </location>
</feature>